<reference evidence="3" key="1">
    <citation type="journal article" date="2021" name="bioRxiv">
        <title>Whole Genome Assembly and Annotation of Northern Wild Rice, Zizania palustris L., Supports a Whole Genome Duplication in the Zizania Genus.</title>
        <authorList>
            <person name="Haas M."/>
            <person name="Kono T."/>
            <person name="Macchietto M."/>
            <person name="Millas R."/>
            <person name="McGilp L."/>
            <person name="Shao M."/>
            <person name="Duquette J."/>
            <person name="Hirsch C.N."/>
            <person name="Kimball J."/>
        </authorList>
    </citation>
    <scope>NUCLEOTIDE SEQUENCE</scope>
    <source>
        <tissue evidence="3">Fresh leaf tissue</tissue>
    </source>
</reference>
<feature type="compositionally biased region" description="Basic and acidic residues" evidence="2">
    <location>
        <begin position="71"/>
        <end position="82"/>
    </location>
</feature>
<dbReference type="OrthoDB" id="1609931at2759"/>
<feature type="compositionally biased region" description="Pro residues" evidence="2">
    <location>
        <begin position="155"/>
        <end position="172"/>
    </location>
</feature>
<comment type="caution">
    <text evidence="3">The sequence shown here is derived from an EMBL/GenBank/DDBJ whole genome shotgun (WGS) entry which is preliminary data.</text>
</comment>
<dbReference type="Proteomes" id="UP000729402">
    <property type="component" value="Unassembled WGS sequence"/>
</dbReference>
<evidence type="ECO:0000256" key="1">
    <source>
        <dbReference type="SAM" id="Coils"/>
    </source>
</evidence>
<feature type="region of interest" description="Disordered" evidence="2">
    <location>
        <begin position="245"/>
        <end position="270"/>
    </location>
</feature>
<gene>
    <name evidence="3" type="ORF">GUJ93_ZPchr0007g6131</name>
</gene>
<feature type="compositionally biased region" description="Basic and acidic residues" evidence="2">
    <location>
        <begin position="251"/>
        <end position="260"/>
    </location>
</feature>
<feature type="coiled-coil region" evidence="1">
    <location>
        <begin position="315"/>
        <end position="356"/>
    </location>
</feature>
<reference evidence="3" key="2">
    <citation type="submission" date="2021-02" db="EMBL/GenBank/DDBJ databases">
        <authorList>
            <person name="Kimball J.A."/>
            <person name="Haas M.W."/>
            <person name="Macchietto M."/>
            <person name="Kono T."/>
            <person name="Duquette J."/>
            <person name="Shao M."/>
        </authorList>
    </citation>
    <scope>NUCLEOTIDE SEQUENCE</scope>
    <source>
        <tissue evidence="3">Fresh leaf tissue</tissue>
    </source>
</reference>
<keyword evidence="4" id="KW-1185">Reference proteome</keyword>
<name>A0A8J5TDA0_ZIZPA</name>
<accession>A0A8J5TDA0</accession>
<evidence type="ECO:0000256" key="2">
    <source>
        <dbReference type="SAM" id="MobiDB-lite"/>
    </source>
</evidence>
<proteinExistence type="predicted"/>
<keyword evidence="1" id="KW-0175">Coiled coil</keyword>
<dbReference type="PANTHER" id="PTHR36759:SF1">
    <property type="entry name" value="DYNEIN BETA CHAIN, CILIARY PROTEIN"/>
    <property type="match status" value="1"/>
</dbReference>
<feature type="region of interest" description="Disordered" evidence="2">
    <location>
        <begin position="71"/>
        <end position="209"/>
    </location>
</feature>
<dbReference type="PANTHER" id="PTHR36759">
    <property type="entry name" value="DYNEIN BETA CHAIN, CILIARY PROTEIN"/>
    <property type="match status" value="1"/>
</dbReference>
<dbReference type="EMBL" id="JAAALK010000282">
    <property type="protein sequence ID" value="KAG8079268.1"/>
    <property type="molecule type" value="Genomic_DNA"/>
</dbReference>
<evidence type="ECO:0000313" key="3">
    <source>
        <dbReference type="EMBL" id="KAG8079268.1"/>
    </source>
</evidence>
<organism evidence="3 4">
    <name type="scientific">Zizania palustris</name>
    <name type="common">Northern wild rice</name>
    <dbReference type="NCBI Taxonomy" id="103762"/>
    <lineage>
        <taxon>Eukaryota</taxon>
        <taxon>Viridiplantae</taxon>
        <taxon>Streptophyta</taxon>
        <taxon>Embryophyta</taxon>
        <taxon>Tracheophyta</taxon>
        <taxon>Spermatophyta</taxon>
        <taxon>Magnoliopsida</taxon>
        <taxon>Liliopsida</taxon>
        <taxon>Poales</taxon>
        <taxon>Poaceae</taxon>
        <taxon>BOP clade</taxon>
        <taxon>Oryzoideae</taxon>
        <taxon>Oryzeae</taxon>
        <taxon>Zizaniinae</taxon>
        <taxon>Zizania</taxon>
    </lineage>
</organism>
<sequence>MGSGDGMKELIEKLAAKIDDLKTSLVKLAPLARVAEQLATLPSKVVALQSSAFENQEQVRALNLAIPRAENAQREGRAHAEENGNTTGEGSINRARQGPVPALENNRQPPKDRFRQLPPEQSTKLSPRPLHGICGGGRSHMGQALRGAAGRVRAPPSPAPVPPPRPPPPPRASPAAASGGACQDGIGVSQDDVTPPPKDAPGVLKERDPSYDEMLKHMVGRITTKPGGKPKRGEAFIEDRYNMPLPKVRTSKPEPREGNHRQLPPGTINVTQGLKKDETISEIRQDFQESAKELSALRGTLKTVTDERDLLWQEAKQLRKNISIIQNETASLKGKIEALEEDILVKEGQISILQDNINNPQLDFICSPRSMKEFDMSENCT</sequence>
<dbReference type="AlphaFoldDB" id="A0A8J5TDA0"/>
<protein>
    <submittedName>
        <fullName evidence="3">Uncharacterized protein</fullName>
    </submittedName>
</protein>
<evidence type="ECO:0000313" key="4">
    <source>
        <dbReference type="Proteomes" id="UP000729402"/>
    </source>
</evidence>